<dbReference type="EMBL" id="CP011925">
    <property type="protein sequence ID" value="ATD10201.1"/>
    <property type="molecule type" value="Genomic_DNA"/>
</dbReference>
<protein>
    <submittedName>
        <fullName evidence="1">Uncharacterized protein</fullName>
    </submittedName>
</protein>
<gene>
    <name evidence="1" type="ORF">PPIS_b1191</name>
</gene>
<evidence type="ECO:0000313" key="2">
    <source>
        <dbReference type="Proteomes" id="UP000016521"/>
    </source>
</evidence>
<sequence length="46" mass="5240">MKLDDNSRFALKINSPKYSKQILSLYDSTNLVQFCTALAQSKSDKQ</sequence>
<name>A0ABM6NMG1_PSEO7</name>
<organism evidence="1 2">
    <name type="scientific">Pseudoalteromonas piscicida</name>
    <dbReference type="NCBI Taxonomy" id="43662"/>
    <lineage>
        <taxon>Bacteria</taxon>
        <taxon>Pseudomonadati</taxon>
        <taxon>Pseudomonadota</taxon>
        <taxon>Gammaproteobacteria</taxon>
        <taxon>Alteromonadales</taxon>
        <taxon>Pseudoalteromonadaceae</taxon>
        <taxon>Pseudoalteromonas</taxon>
    </lineage>
</organism>
<reference evidence="1 2" key="1">
    <citation type="submission" date="2015-06" db="EMBL/GenBank/DDBJ databases">
        <authorList>
            <person name="Xie B.-B."/>
            <person name="Rong J.-C."/>
            <person name="Qin Q.-L."/>
            <person name="Zhang Y.-Z."/>
        </authorList>
    </citation>
    <scope>NUCLEOTIDE SEQUENCE [LARGE SCALE GENOMIC DNA]</scope>
    <source>
        <strain evidence="1 2">JCM 20779</strain>
    </source>
</reference>
<evidence type="ECO:0000313" key="1">
    <source>
        <dbReference type="EMBL" id="ATD10201.1"/>
    </source>
</evidence>
<keyword evidence="2" id="KW-1185">Reference proteome</keyword>
<accession>A0ABM6NMG1</accession>
<proteinExistence type="predicted"/>
<dbReference type="Proteomes" id="UP000016521">
    <property type="component" value="Chromosome II"/>
</dbReference>